<evidence type="ECO:0000256" key="1">
    <source>
        <dbReference type="SAM" id="MobiDB-lite"/>
    </source>
</evidence>
<evidence type="ECO:0000313" key="3">
    <source>
        <dbReference type="Proteomes" id="UP000614460"/>
    </source>
</evidence>
<proteinExistence type="predicted"/>
<name>A0A8H9G208_9SPHI</name>
<organism evidence="2 3">
    <name type="scientific">Sphingobacterium cellulitidis</name>
    <dbReference type="NCBI Taxonomy" id="1768011"/>
    <lineage>
        <taxon>Bacteria</taxon>
        <taxon>Pseudomonadati</taxon>
        <taxon>Bacteroidota</taxon>
        <taxon>Sphingobacteriia</taxon>
        <taxon>Sphingobacteriales</taxon>
        <taxon>Sphingobacteriaceae</taxon>
        <taxon>Sphingobacterium</taxon>
    </lineage>
</organism>
<accession>A0A8H9G208</accession>
<sequence length="130" mass="14227">MKTLNLKMIRFSLLLLGGILGMVIIVKAFQNHSPEGKIKVNQVWYYLGDASDSRTDSTQYSLTADPLRQCSSTIKEDICKIEAPAGSGSYPDLSAMATASKTARQQITDALADPNSPQTNETVKEFRPES</sequence>
<dbReference type="RefSeq" id="WP_182498407.1">
    <property type="nucleotide sequence ID" value="NZ_BMKM01000003.1"/>
</dbReference>
<keyword evidence="3" id="KW-1185">Reference proteome</keyword>
<dbReference type="EMBL" id="BMKM01000003">
    <property type="protein sequence ID" value="GGE18325.1"/>
    <property type="molecule type" value="Genomic_DNA"/>
</dbReference>
<reference evidence="2" key="1">
    <citation type="journal article" date="2014" name="Int. J. Syst. Evol. Microbiol.">
        <title>Complete genome sequence of Corynebacterium casei LMG S-19264T (=DSM 44701T), isolated from a smear-ripened cheese.</title>
        <authorList>
            <consortium name="US DOE Joint Genome Institute (JGI-PGF)"/>
            <person name="Walter F."/>
            <person name="Albersmeier A."/>
            <person name="Kalinowski J."/>
            <person name="Ruckert C."/>
        </authorList>
    </citation>
    <scope>NUCLEOTIDE SEQUENCE</scope>
    <source>
        <strain evidence="2">CGMCC 1.15966</strain>
    </source>
</reference>
<evidence type="ECO:0000313" key="2">
    <source>
        <dbReference type="EMBL" id="GGE18325.1"/>
    </source>
</evidence>
<dbReference type="AlphaFoldDB" id="A0A8H9G208"/>
<feature type="region of interest" description="Disordered" evidence="1">
    <location>
        <begin position="109"/>
        <end position="130"/>
    </location>
</feature>
<reference evidence="2" key="2">
    <citation type="submission" date="2020-09" db="EMBL/GenBank/DDBJ databases">
        <authorList>
            <person name="Sun Q."/>
            <person name="Zhou Y."/>
        </authorList>
    </citation>
    <scope>NUCLEOTIDE SEQUENCE</scope>
    <source>
        <strain evidence="2">CGMCC 1.15966</strain>
    </source>
</reference>
<comment type="caution">
    <text evidence="2">The sequence shown here is derived from an EMBL/GenBank/DDBJ whole genome shotgun (WGS) entry which is preliminary data.</text>
</comment>
<protein>
    <submittedName>
        <fullName evidence="2">Uncharacterized protein</fullName>
    </submittedName>
</protein>
<dbReference type="Proteomes" id="UP000614460">
    <property type="component" value="Unassembled WGS sequence"/>
</dbReference>
<gene>
    <name evidence="2" type="ORF">GCM10011516_14960</name>
</gene>